<keyword evidence="3 5" id="KW-0479">Metal-binding</keyword>
<dbReference type="Pfam" id="PF01152">
    <property type="entry name" value="Bac_globin"/>
    <property type="match status" value="1"/>
</dbReference>
<name>A0A0R6A225_9PSEU</name>
<dbReference type="GO" id="GO:0019825">
    <property type="term" value="F:oxygen binding"/>
    <property type="evidence" value="ECO:0007669"/>
    <property type="project" value="InterPro"/>
</dbReference>
<dbReference type="InterPro" id="IPR001486">
    <property type="entry name" value="Hemoglobin_trunc"/>
</dbReference>
<keyword evidence="1" id="KW-0813">Transport</keyword>
<evidence type="ECO:0000313" key="6">
    <source>
        <dbReference type="EMBL" id="AJI44180.1"/>
    </source>
</evidence>
<accession>A0A0R6A225</accession>
<protein>
    <submittedName>
        <fullName evidence="6">Globin</fullName>
    </submittedName>
</protein>
<evidence type="ECO:0000256" key="4">
    <source>
        <dbReference type="ARBA" id="ARBA00023004"/>
    </source>
</evidence>
<organism evidence="6">
    <name type="scientific">Saccharothrix algeriensis</name>
    <dbReference type="NCBI Taxonomy" id="173560"/>
    <lineage>
        <taxon>Bacteria</taxon>
        <taxon>Bacillati</taxon>
        <taxon>Actinomycetota</taxon>
        <taxon>Actinomycetes</taxon>
        <taxon>Pseudonocardiales</taxon>
        <taxon>Pseudonocardiaceae</taxon>
        <taxon>Saccharothrix</taxon>
    </lineage>
</organism>
<dbReference type="InterPro" id="IPR009050">
    <property type="entry name" value="Globin-like_sf"/>
</dbReference>
<gene>
    <name evidence="6" type="primary">dtpF</name>
</gene>
<dbReference type="EMBL" id="KM114209">
    <property type="protein sequence ID" value="AJI44180.1"/>
    <property type="molecule type" value="Genomic_DNA"/>
</dbReference>
<reference evidence="6" key="2">
    <citation type="submission" date="2014-07" db="EMBL/GenBank/DDBJ databases">
        <authorList>
            <person name="Zhang J.E."/>
            <person name="Yang H."/>
            <person name="Guo J."/>
            <person name="Deng Z."/>
            <person name="Luo H."/>
            <person name="Luo M."/>
            <person name="Zhao B."/>
        </authorList>
    </citation>
    <scope>NUCLEOTIDE SEQUENCE</scope>
    <source>
        <strain evidence="6">NRRL B-24137</strain>
    </source>
</reference>
<dbReference type="SUPFAM" id="SSF46458">
    <property type="entry name" value="Globin-like"/>
    <property type="match status" value="1"/>
</dbReference>
<keyword evidence="4 5" id="KW-0408">Iron</keyword>
<evidence type="ECO:0000256" key="1">
    <source>
        <dbReference type="ARBA" id="ARBA00022448"/>
    </source>
</evidence>
<sequence length="147" mass="17085">MYEWAGGAEAFERLTEVFYRKVLKDDLLEPLFRRMTPEHPHDVAVMLSEVFGGPRKYTDEHGGFKRLVGKHRNRDIQPEQRNRWVQLILESADEVGFPEDAEFRSAFVSYIEFGSRRAMANSKPGAVPKEREMLKRWGWGEATPGEE</sequence>
<reference evidence="6" key="1">
    <citation type="journal article" date="2014" name="Anticancer Agents Med Chem">
        <title>Identification and characterization of the biosynthetic gene cluster of thiolutin, a tumor angiogenesis inhibitor, in Saccharothrix algeriensis NRRL B-24137.</title>
        <authorList>
            <person name="Huang S."/>
            <person name="Tong M.H."/>
            <person name="Qin Z."/>
            <person name="Deng Z."/>
            <person name="Deng H."/>
            <person name="Yu Y."/>
        </authorList>
    </citation>
    <scope>NUCLEOTIDE SEQUENCE</scope>
    <source>
        <strain evidence="6">NRRL B-24137</strain>
    </source>
</reference>
<dbReference type="Gene3D" id="1.10.490.10">
    <property type="entry name" value="Globins"/>
    <property type="match status" value="1"/>
</dbReference>
<evidence type="ECO:0000256" key="5">
    <source>
        <dbReference type="PIRSR" id="PIRSR601486-1"/>
    </source>
</evidence>
<feature type="binding site" description="distal binding residue" evidence="5">
    <location>
        <position position="41"/>
    </location>
    <ligand>
        <name>heme</name>
        <dbReference type="ChEBI" id="CHEBI:30413"/>
    </ligand>
    <ligandPart>
        <name>Fe</name>
        <dbReference type="ChEBI" id="CHEBI:18248"/>
    </ligandPart>
</feature>
<proteinExistence type="predicted"/>
<evidence type="ECO:0000256" key="2">
    <source>
        <dbReference type="ARBA" id="ARBA00022617"/>
    </source>
</evidence>
<dbReference type="GO" id="GO:0020037">
    <property type="term" value="F:heme binding"/>
    <property type="evidence" value="ECO:0007669"/>
    <property type="project" value="InterPro"/>
</dbReference>
<dbReference type="CDD" id="cd14775">
    <property type="entry name" value="TrHb2_O-like"/>
    <property type="match status" value="1"/>
</dbReference>
<dbReference type="GO" id="GO:0046872">
    <property type="term" value="F:metal ion binding"/>
    <property type="evidence" value="ECO:0007669"/>
    <property type="project" value="UniProtKB-KW"/>
</dbReference>
<dbReference type="AlphaFoldDB" id="A0A0R6A225"/>
<evidence type="ECO:0000256" key="3">
    <source>
        <dbReference type="ARBA" id="ARBA00022723"/>
    </source>
</evidence>
<keyword evidence="2 5" id="KW-0349">Heme</keyword>
<dbReference type="InterPro" id="IPR012292">
    <property type="entry name" value="Globin/Proto"/>
</dbReference>